<dbReference type="EMBL" id="VIUW01000002">
    <property type="protein sequence ID" value="TWD15639.1"/>
    <property type="molecule type" value="Genomic_DNA"/>
</dbReference>
<evidence type="ECO:0000313" key="1">
    <source>
        <dbReference type="EMBL" id="TWD15639.1"/>
    </source>
</evidence>
<keyword evidence="2" id="KW-1185">Reference proteome</keyword>
<comment type="caution">
    <text evidence="1">The sequence shown here is derived from an EMBL/GenBank/DDBJ whole genome shotgun (WGS) entry which is preliminary data.</text>
</comment>
<dbReference type="Pfam" id="PF05768">
    <property type="entry name" value="Glrx-like"/>
    <property type="match status" value="1"/>
</dbReference>
<sequence>MSARHRAAMTGWQPGATISVISRDGCHLCDDVEGVVARVAADLDVRWERVDVDADPELVERYGEEVPVTFVGGRQHDYWRIDEARLRAAVADLPSS</sequence>
<accession>A0A560WD86</accession>
<dbReference type="Gene3D" id="3.40.30.10">
    <property type="entry name" value="Glutaredoxin"/>
    <property type="match status" value="1"/>
</dbReference>
<reference evidence="1 2" key="1">
    <citation type="submission" date="2019-06" db="EMBL/GenBank/DDBJ databases">
        <title>Sequencing the genomes of 1000 actinobacteria strains.</title>
        <authorList>
            <person name="Klenk H.-P."/>
        </authorList>
    </citation>
    <scope>NUCLEOTIDE SEQUENCE [LARGE SCALE GENOMIC DNA]</scope>
    <source>
        <strain evidence="1 2">DSM 18935</strain>
    </source>
</reference>
<evidence type="ECO:0000313" key="2">
    <source>
        <dbReference type="Proteomes" id="UP000315628"/>
    </source>
</evidence>
<dbReference type="Proteomes" id="UP000315628">
    <property type="component" value="Unassembled WGS sequence"/>
</dbReference>
<dbReference type="InterPro" id="IPR036249">
    <property type="entry name" value="Thioredoxin-like_sf"/>
</dbReference>
<dbReference type="InterPro" id="IPR008554">
    <property type="entry name" value="Glutaredoxin-like"/>
</dbReference>
<protein>
    <submittedName>
        <fullName evidence="1">Glutaredoxin-like protein DUF836</fullName>
    </submittedName>
</protein>
<proteinExistence type="predicted"/>
<dbReference type="AlphaFoldDB" id="A0A560WD86"/>
<gene>
    <name evidence="1" type="ORF">FB557_1159</name>
</gene>
<dbReference type="SUPFAM" id="SSF52833">
    <property type="entry name" value="Thioredoxin-like"/>
    <property type="match status" value="1"/>
</dbReference>
<organism evidence="1 2">
    <name type="scientific">Marihabitans asiaticum</name>
    <dbReference type="NCBI Taxonomy" id="415218"/>
    <lineage>
        <taxon>Bacteria</taxon>
        <taxon>Bacillati</taxon>
        <taxon>Actinomycetota</taxon>
        <taxon>Actinomycetes</taxon>
        <taxon>Micrococcales</taxon>
        <taxon>Intrasporangiaceae</taxon>
        <taxon>Marihabitans</taxon>
    </lineage>
</organism>
<name>A0A560WD86_9MICO</name>